<dbReference type="InterPro" id="IPR004713">
    <property type="entry name" value="CaH_exchang"/>
</dbReference>
<dbReference type="InterPro" id="IPR041661">
    <property type="entry name" value="ZN622/Rei1/Reh1_Znf-C2H2"/>
</dbReference>
<keyword evidence="8" id="KW-0406">Ion transport</keyword>
<evidence type="ECO:0000313" key="15">
    <source>
        <dbReference type="Proteomes" id="UP000310689"/>
    </source>
</evidence>
<proteinExistence type="inferred from homology"/>
<evidence type="ECO:0000313" key="14">
    <source>
        <dbReference type="EMBL" id="TIB36469.1"/>
    </source>
</evidence>
<reference evidence="14 15" key="1">
    <citation type="submission" date="2019-03" db="EMBL/GenBank/DDBJ databases">
        <title>Sequencing 23 genomes of Wallemia ichthyophaga.</title>
        <authorList>
            <person name="Gostincar C."/>
        </authorList>
    </citation>
    <scope>NUCLEOTIDE SEQUENCE [LARGE SCALE GENOMIC DNA]</scope>
    <source>
        <strain evidence="14 15">EXF-6200</strain>
    </source>
</reference>
<dbReference type="PROSITE" id="PS50157">
    <property type="entry name" value="ZINC_FINGER_C2H2_2"/>
    <property type="match status" value="1"/>
</dbReference>
<feature type="transmembrane region" description="Helical" evidence="12">
    <location>
        <begin position="370"/>
        <end position="388"/>
    </location>
</feature>
<dbReference type="InterPro" id="IPR004837">
    <property type="entry name" value="NaCa_Exmemb"/>
</dbReference>
<feature type="compositionally biased region" description="Polar residues" evidence="11">
    <location>
        <begin position="334"/>
        <end position="343"/>
    </location>
</feature>
<name>A0A4T0J1M7_WALIC</name>
<comment type="subcellular location">
    <subcellularLocation>
        <location evidence="1">Endomembrane system</location>
        <topology evidence="1">Multi-pass membrane protein</topology>
    </subcellularLocation>
</comment>
<evidence type="ECO:0000256" key="7">
    <source>
        <dbReference type="ARBA" id="ARBA00022989"/>
    </source>
</evidence>
<feature type="compositionally biased region" description="Basic and acidic residues" evidence="11">
    <location>
        <begin position="302"/>
        <end position="313"/>
    </location>
</feature>
<evidence type="ECO:0000256" key="8">
    <source>
        <dbReference type="ARBA" id="ARBA00023065"/>
    </source>
</evidence>
<dbReference type="InterPro" id="IPR004798">
    <property type="entry name" value="CAX-like"/>
</dbReference>
<keyword evidence="6" id="KW-0106">Calcium</keyword>
<feature type="region of interest" description="Disordered" evidence="11">
    <location>
        <begin position="178"/>
        <end position="215"/>
    </location>
</feature>
<dbReference type="EMBL" id="SPOI01000127">
    <property type="protein sequence ID" value="TIB36469.1"/>
    <property type="molecule type" value="Genomic_DNA"/>
</dbReference>
<feature type="transmembrane region" description="Helical" evidence="12">
    <location>
        <begin position="671"/>
        <end position="692"/>
    </location>
</feature>
<keyword evidence="10" id="KW-0479">Metal-binding</keyword>
<evidence type="ECO:0000256" key="11">
    <source>
        <dbReference type="SAM" id="MobiDB-lite"/>
    </source>
</evidence>
<keyword evidence="10" id="KW-0863">Zinc-finger</keyword>
<evidence type="ECO:0000256" key="10">
    <source>
        <dbReference type="PROSITE-ProRule" id="PRU00042"/>
    </source>
</evidence>
<dbReference type="AlphaFoldDB" id="A0A4T0J1M7"/>
<dbReference type="NCBIfam" id="TIGR00846">
    <property type="entry name" value="caca2"/>
    <property type="match status" value="1"/>
</dbReference>
<dbReference type="GO" id="GO:0006874">
    <property type="term" value="P:intracellular calcium ion homeostasis"/>
    <property type="evidence" value="ECO:0007669"/>
    <property type="project" value="TreeGrafter"/>
</dbReference>
<dbReference type="InterPro" id="IPR019140">
    <property type="entry name" value="MCM_complex-bd"/>
</dbReference>
<dbReference type="InterPro" id="IPR013087">
    <property type="entry name" value="Znf_C2H2_type"/>
</dbReference>
<dbReference type="NCBIfam" id="TIGR00378">
    <property type="entry name" value="cax"/>
    <property type="match status" value="1"/>
</dbReference>
<feature type="compositionally biased region" description="Basic and acidic residues" evidence="11">
    <location>
        <begin position="200"/>
        <end position="214"/>
    </location>
</feature>
<feature type="transmembrane region" description="Helical" evidence="12">
    <location>
        <begin position="458"/>
        <end position="481"/>
    </location>
</feature>
<evidence type="ECO:0000256" key="5">
    <source>
        <dbReference type="ARBA" id="ARBA00022692"/>
    </source>
</evidence>
<evidence type="ECO:0000256" key="2">
    <source>
        <dbReference type="ARBA" id="ARBA00008170"/>
    </source>
</evidence>
<keyword evidence="10" id="KW-0862">Zinc</keyword>
<feature type="transmembrane region" description="Helical" evidence="12">
    <location>
        <begin position="573"/>
        <end position="594"/>
    </location>
</feature>
<dbReference type="PROSITE" id="PS00028">
    <property type="entry name" value="ZINC_FINGER_C2H2_1"/>
    <property type="match status" value="1"/>
</dbReference>
<keyword evidence="9 12" id="KW-0472">Membrane</keyword>
<evidence type="ECO:0000256" key="12">
    <source>
        <dbReference type="SAM" id="Phobius"/>
    </source>
</evidence>
<feature type="transmembrane region" description="Helical" evidence="12">
    <location>
        <begin position="638"/>
        <end position="665"/>
    </location>
</feature>
<sequence>MKRRVTALPPISAEQFKQKFVDNTSSKPTTVQVKPNHVKEKNYKPAKPAKDVQMVDDNPQLSEEEIYQQRLKSRLSSLDCLFSNEKFDSVQDNVRHMEHNFSFYIPDREFIDNLDGLIQYLADKVSIGHTCLFCNRSFTSLDSIRKHMLDKSHNKIAYDLPEEKDEISDYYNFDVDHSSTQNDEGWEDDEDIQSGDEDEVVHQDETKEEGDVHYGDTPFELVLPSGRRIGHRSMQLYYKQRPIQTELTEKKHDKQAVTHKMSDDNALIPAKGSGFGAFGQGQQIIQAPHKGDAKLAKKATRQARDVQKREQFKTKVGYKHNNQKQSYHLPGRSHSPSNSMSNINERDSLLPGQPRKTHAESFKWLIKSGWQINLLLVFVPLSFLSHFLQLNDKLIFISSFLAIIPLAKLLGDATEQVALKLGDTLGGLLNASFGNAVELIVGIVALNQGQLRIVQTSMLGSILSNLLLVLGMSFFAGGIAYNESEFQQTAAQASASVMTLSCITLIIPAAYESSFGRTFEGEHDGLLIISRGTALLLLLIYGAYLYFQLKTHAHLFDTTSEEEDEEPEMNTTAACVALLVITVITSFCADYLVGTIDTVAQEWHLPKPFIGLILLPLVANAAEHVTSVWMASKGKMPLAIGVSIGSSIQIAVCLLPLLLVIGWIIGQPLTLFFNNFETVSLFVSVLLVALIVQDGKSNWLEGAMLVVLYIVLALAFYKMVNSHRDAFFKNPSEFIQSIYDKHGAEGIEERIKDEFHSLVLLPGDMDSIARLDEPSSDNHYNTLVRWTAMVQDTGYGTEMYLSTSATNKCLVYGANEDEEVQYVNDSDALSRIRERTNVFAVEIPGDNRSRSRSQRRDLPTGPKHKFPLDGVDDSLGVLLKVRYVACLVDSHPAHNFHFTTQIYDNDLASSLRPATNYEFVGILGKSALPRTLDSIEDDGAQEYIVPSLHVVYAQPCFNKQTKRVENRGVCESLLNWLKDEVFDGDELAAYYLLLALVSQTQNRKAGSPIGTLPITLSYPESESHSNASKAPPKVLKAVQILSNLSAHIPLSIENLNSRRLYPFSNGDDLHSGSLQLSPSTVLILDERFLGQGTLQDTGVRNVHSIQNVIQSQKLEYGFPFSSFAFDTDLIGVVLTDHSKSIIPGTVHIKLRGTPEQLCGELAIPDDAELWREFILQSRCKSVAIPDNISNLIQQSFVDERQAHKQAGLSGEGTSSDDLGRRITMARLLTSLDDFDKSDMNERHWGLITRLEKDRESRGV</sequence>
<feature type="transmembrane region" description="Helical" evidence="12">
    <location>
        <begin position="394"/>
        <end position="413"/>
    </location>
</feature>
<protein>
    <recommendedName>
        <fullName evidence="13">C2H2-type domain-containing protein</fullName>
    </recommendedName>
</protein>
<evidence type="ECO:0000256" key="4">
    <source>
        <dbReference type="ARBA" id="ARBA00022568"/>
    </source>
</evidence>
<feature type="compositionally biased region" description="Basic and acidic residues" evidence="11">
    <location>
        <begin position="845"/>
        <end position="858"/>
    </location>
</feature>
<dbReference type="Pfam" id="PF09739">
    <property type="entry name" value="MCM_bind"/>
    <property type="match status" value="1"/>
</dbReference>
<dbReference type="GO" id="GO:0012505">
    <property type="term" value="C:endomembrane system"/>
    <property type="evidence" value="ECO:0007669"/>
    <property type="project" value="UniProtKB-SubCell"/>
</dbReference>
<comment type="similarity">
    <text evidence="2">Belongs to the Ca(2+):cation antiporter (CaCA) (TC 2.A.19) family.</text>
</comment>
<evidence type="ECO:0000256" key="3">
    <source>
        <dbReference type="ARBA" id="ARBA00022448"/>
    </source>
</evidence>
<evidence type="ECO:0000259" key="13">
    <source>
        <dbReference type="PROSITE" id="PS50157"/>
    </source>
</evidence>
<feature type="transmembrane region" description="Helical" evidence="12">
    <location>
        <begin position="609"/>
        <end position="631"/>
    </location>
</feature>
<dbReference type="PANTHER" id="PTHR31503">
    <property type="entry name" value="VACUOLAR CALCIUM ION TRANSPORTER"/>
    <property type="match status" value="1"/>
</dbReference>
<feature type="region of interest" description="Disordered" evidence="11">
    <location>
        <begin position="844"/>
        <end position="865"/>
    </location>
</feature>
<feature type="domain" description="C2H2-type" evidence="13">
    <location>
        <begin position="129"/>
        <end position="153"/>
    </location>
</feature>
<keyword evidence="7 12" id="KW-1133">Transmembrane helix</keyword>
<accession>A0A4T0J1M7</accession>
<evidence type="ECO:0000256" key="1">
    <source>
        <dbReference type="ARBA" id="ARBA00004127"/>
    </source>
</evidence>
<dbReference type="GO" id="GO:0015369">
    <property type="term" value="F:calcium:proton antiporter activity"/>
    <property type="evidence" value="ECO:0007669"/>
    <property type="project" value="InterPro"/>
</dbReference>
<comment type="caution">
    <text evidence="14">The sequence shown here is derived from an EMBL/GenBank/DDBJ whole genome shotgun (WGS) entry which is preliminary data.</text>
</comment>
<dbReference type="GO" id="GO:0008270">
    <property type="term" value="F:zinc ion binding"/>
    <property type="evidence" value="ECO:0007669"/>
    <property type="project" value="UniProtKB-KW"/>
</dbReference>
<dbReference type="Pfam" id="PF12756">
    <property type="entry name" value="zf-C2H2_2"/>
    <property type="match status" value="1"/>
</dbReference>
<feature type="region of interest" description="Disordered" evidence="11">
    <location>
        <begin position="293"/>
        <end position="354"/>
    </location>
</feature>
<feature type="transmembrane region" description="Helical" evidence="12">
    <location>
        <begin position="699"/>
        <end position="720"/>
    </location>
</feature>
<evidence type="ECO:0000256" key="9">
    <source>
        <dbReference type="ARBA" id="ARBA00023136"/>
    </source>
</evidence>
<keyword evidence="5 12" id="KW-0812">Transmembrane</keyword>
<dbReference type="InterPro" id="IPR044880">
    <property type="entry name" value="NCX_ion-bd_dom_sf"/>
</dbReference>
<dbReference type="GO" id="GO:0000329">
    <property type="term" value="C:fungal-type vacuole membrane"/>
    <property type="evidence" value="ECO:0007669"/>
    <property type="project" value="TreeGrafter"/>
</dbReference>
<feature type="transmembrane region" description="Helical" evidence="12">
    <location>
        <begin position="526"/>
        <end position="547"/>
    </location>
</feature>
<gene>
    <name evidence="14" type="ORF">E3P86_02482</name>
</gene>
<evidence type="ECO:0000256" key="6">
    <source>
        <dbReference type="ARBA" id="ARBA00022837"/>
    </source>
</evidence>
<dbReference type="Proteomes" id="UP000310689">
    <property type="component" value="Unassembled WGS sequence"/>
</dbReference>
<dbReference type="Pfam" id="PF01699">
    <property type="entry name" value="Na_Ca_ex"/>
    <property type="match status" value="2"/>
</dbReference>
<dbReference type="Gene3D" id="1.20.1420.30">
    <property type="entry name" value="NCX, central ion-binding region"/>
    <property type="match status" value="1"/>
</dbReference>
<organism evidence="14 15">
    <name type="scientific">Wallemia ichthyophaga</name>
    <dbReference type="NCBI Taxonomy" id="245174"/>
    <lineage>
        <taxon>Eukaryota</taxon>
        <taxon>Fungi</taxon>
        <taxon>Dikarya</taxon>
        <taxon>Basidiomycota</taxon>
        <taxon>Wallemiomycotina</taxon>
        <taxon>Wallemiomycetes</taxon>
        <taxon>Wallemiales</taxon>
        <taxon>Wallemiaceae</taxon>
        <taxon>Wallemia</taxon>
    </lineage>
</organism>
<keyword evidence="3" id="KW-0813">Transport</keyword>
<feature type="compositionally biased region" description="Acidic residues" evidence="11">
    <location>
        <begin position="184"/>
        <end position="199"/>
    </location>
</feature>
<dbReference type="PANTHER" id="PTHR31503:SF22">
    <property type="entry name" value="VACUOLAR CALCIUM ION TRANSPORTER"/>
    <property type="match status" value="1"/>
</dbReference>
<keyword evidence="4" id="KW-0109">Calcium transport</keyword>
<feature type="transmembrane region" description="Helical" evidence="12">
    <location>
        <begin position="425"/>
        <end position="446"/>
    </location>
</feature>